<accession>G8XUK8</accession>
<dbReference type="GeneID" id="11464216"/>
<dbReference type="InterPro" id="IPR003360">
    <property type="entry name" value="US22-like"/>
</dbReference>
<feature type="region of interest" description="Disordered" evidence="1">
    <location>
        <begin position="406"/>
        <end position="465"/>
    </location>
</feature>
<evidence type="ECO:0000313" key="3">
    <source>
        <dbReference type="Proteomes" id="UP000113968"/>
    </source>
</evidence>
<feature type="compositionally biased region" description="Acidic residues" evidence="1">
    <location>
        <begin position="422"/>
        <end position="434"/>
    </location>
</feature>
<proteinExistence type="predicted"/>
<sequence length="543" mass="63537">MWRNRWERHWGLPRGSSEAALYCHTKRPVFLRVMEDFRYIFTHQDNRALLREYIQRRVDQKLSLGIPYNWFLQLMPEDMMPELSDQLMDDIICCEERLMPLGRCVVAVGGPGQRYEDTGLLMFLGDCCRLYLYDPRTEVINMAAENSDELARFGVIGCELMYRQPTTPYATVVPEDVVQGLLARDGNVEELSAYVGEHHERDVNLHTPGRRAKTLKLVANCGCLHDYWPFEAVDPWRLAACQVAITVRLRCRWYLLGAVGSYRCGGVFMVSKLVIFDRFGRIYVVVIRNGNYRSPASWMHKIPGETHRLADNLQEFFKAGFIKMYFRRRHEHYLRRVARLERRPKCIHAPVITLPQRTFLQLGVGQDTERQYVWLCREGRFRPEMLTTWDAWDAFAVWQDRVSRGRPSVVPRPVNQAPAGRDDEDDEDEDEEDNPPAAAVRQGDRVRHDEESGDSESSDDEEEWEDLGFDVTEDIIYSAEEDRQIPHDPQTVEWWFEQKAVADGYMTEHNVTEADVEARRIAAMDQPIPHQFRQAFDLREFYE</sequence>
<dbReference type="Proteomes" id="UP000113968">
    <property type="component" value="Segment"/>
</dbReference>
<reference evidence="2" key="1">
    <citation type="submission" date="2011-12" db="EMBL/GenBank/DDBJ databases">
        <title>Comparative genomics of primate cytomegaloviruses.</title>
        <authorList>
            <person name="Davison A.J."/>
            <person name="Holton M."/>
            <person name="Dolan A."/>
            <person name="Dargan D.J."/>
            <person name="Gatherer D."/>
            <person name="Hayward G.S."/>
        </authorList>
    </citation>
    <scope>NUCLEOTIDE SEQUENCE [LARGE SCALE GENOMIC DNA]</scope>
    <source>
        <strain evidence="2">S34E</strain>
    </source>
</reference>
<dbReference type="OrthoDB" id="2229at10239"/>
<gene>
    <name evidence="2" type="primary">US23</name>
</gene>
<name>G8XUK8_9BETA</name>
<dbReference type="RefSeq" id="YP_004940159.1">
    <property type="nucleotide sequence ID" value="NC_016447.1"/>
</dbReference>
<feature type="compositionally biased region" description="Acidic residues" evidence="1">
    <location>
        <begin position="451"/>
        <end position="465"/>
    </location>
</feature>
<dbReference type="Pfam" id="PF02393">
    <property type="entry name" value="US22"/>
    <property type="match status" value="2"/>
</dbReference>
<evidence type="ECO:0000313" key="2">
    <source>
        <dbReference type="EMBL" id="AEV80850.1"/>
    </source>
</evidence>
<dbReference type="EMBL" id="FJ483970">
    <property type="protein sequence ID" value="AEV80850.1"/>
    <property type="molecule type" value="Genomic_DNA"/>
</dbReference>
<dbReference type="KEGG" id="vg:11464216"/>
<protein>
    <submittedName>
        <fullName evidence="2">Protein US23</fullName>
    </submittedName>
</protein>
<organism evidence="2 3">
    <name type="scientific">Aotine betaherpesvirus 1</name>
    <dbReference type="NCBI Taxonomy" id="50290"/>
    <lineage>
        <taxon>Viruses</taxon>
        <taxon>Duplodnaviria</taxon>
        <taxon>Heunggongvirae</taxon>
        <taxon>Peploviricota</taxon>
        <taxon>Herviviricetes</taxon>
        <taxon>Herpesvirales</taxon>
        <taxon>Orthoherpesviridae</taxon>
        <taxon>Betaherpesvirinae</taxon>
        <taxon>Cytomegalovirus</taxon>
        <taxon>Cytomegalovirus aotinebeta1</taxon>
    </lineage>
</organism>
<evidence type="ECO:0000256" key="1">
    <source>
        <dbReference type="SAM" id="MobiDB-lite"/>
    </source>
</evidence>
<keyword evidence="3" id="KW-1185">Reference proteome</keyword>